<evidence type="ECO:0000313" key="2">
    <source>
        <dbReference type="Proteomes" id="UP000789706"/>
    </source>
</evidence>
<evidence type="ECO:0000313" key="1">
    <source>
        <dbReference type="EMBL" id="CAG8651944.1"/>
    </source>
</evidence>
<dbReference type="OrthoDB" id="2409026at2759"/>
<name>A0A9N9H2I7_9GLOM</name>
<accession>A0A9N9H2I7</accession>
<keyword evidence="2" id="KW-1185">Reference proteome</keyword>
<sequence>MLRLVEPWFHSSRTVITDSWFGSTDACISLYNYGLYSILQIKKCHYWPGNIPYDITGALENTYGSSISRTCKINNVDLAGSGDVKFRQPIVFDEYNKFKLAVDILNNLRDNAFLYHDVLVSKRSVDRIFAFYLSVVKANSFSAYCQFVLGKKDMKHVDF</sequence>
<feature type="non-terminal residue" evidence="1">
    <location>
        <position position="1"/>
    </location>
</feature>
<protein>
    <submittedName>
        <fullName evidence="1">347_t:CDS:1</fullName>
    </submittedName>
</protein>
<dbReference type="EMBL" id="CAJVPK010006622">
    <property type="protein sequence ID" value="CAG8651944.1"/>
    <property type="molecule type" value="Genomic_DNA"/>
</dbReference>
<proteinExistence type="predicted"/>
<gene>
    <name evidence="1" type="ORF">DEBURN_LOCUS11484</name>
</gene>
<reference evidence="1" key="1">
    <citation type="submission" date="2021-06" db="EMBL/GenBank/DDBJ databases">
        <authorList>
            <person name="Kallberg Y."/>
            <person name="Tangrot J."/>
            <person name="Rosling A."/>
        </authorList>
    </citation>
    <scope>NUCLEOTIDE SEQUENCE</scope>
    <source>
        <strain evidence="1">AZ414A</strain>
    </source>
</reference>
<comment type="caution">
    <text evidence="1">The sequence shown here is derived from an EMBL/GenBank/DDBJ whole genome shotgun (WGS) entry which is preliminary data.</text>
</comment>
<dbReference type="AlphaFoldDB" id="A0A9N9H2I7"/>
<organism evidence="1 2">
    <name type="scientific">Diversispora eburnea</name>
    <dbReference type="NCBI Taxonomy" id="1213867"/>
    <lineage>
        <taxon>Eukaryota</taxon>
        <taxon>Fungi</taxon>
        <taxon>Fungi incertae sedis</taxon>
        <taxon>Mucoromycota</taxon>
        <taxon>Glomeromycotina</taxon>
        <taxon>Glomeromycetes</taxon>
        <taxon>Diversisporales</taxon>
        <taxon>Diversisporaceae</taxon>
        <taxon>Diversispora</taxon>
    </lineage>
</organism>
<dbReference type="Proteomes" id="UP000789706">
    <property type="component" value="Unassembled WGS sequence"/>
</dbReference>